<protein>
    <recommendedName>
        <fullName evidence="6">Cytochrome c domain-containing protein</fullName>
    </recommendedName>
</protein>
<feature type="domain" description="Cytochrome c" evidence="6">
    <location>
        <begin position="23"/>
        <end position="130"/>
    </location>
</feature>
<keyword evidence="5" id="KW-0732">Signal</keyword>
<feature type="chain" id="PRO_5015318087" description="Cytochrome c domain-containing protein" evidence="5">
    <location>
        <begin position="20"/>
        <end position="139"/>
    </location>
</feature>
<evidence type="ECO:0000256" key="5">
    <source>
        <dbReference type="SAM" id="SignalP"/>
    </source>
</evidence>
<evidence type="ECO:0000256" key="3">
    <source>
        <dbReference type="ARBA" id="ARBA00023004"/>
    </source>
</evidence>
<dbReference type="PROSITE" id="PS51007">
    <property type="entry name" value="CYTC"/>
    <property type="match status" value="1"/>
</dbReference>
<dbReference type="RefSeq" id="WP_108792685.1">
    <property type="nucleotide sequence ID" value="NZ_ONZG01000026.1"/>
</dbReference>
<proteinExistence type="predicted"/>
<accession>A0A2R8CGC4</accession>
<dbReference type="AlphaFoldDB" id="A0A2R8CGC4"/>
<evidence type="ECO:0000256" key="2">
    <source>
        <dbReference type="ARBA" id="ARBA00022723"/>
    </source>
</evidence>
<keyword evidence="1 4" id="KW-0349">Heme</keyword>
<evidence type="ECO:0000313" key="7">
    <source>
        <dbReference type="EMBL" id="SPJ31481.1"/>
    </source>
</evidence>
<dbReference type="Gene3D" id="1.10.760.10">
    <property type="entry name" value="Cytochrome c-like domain"/>
    <property type="match status" value="1"/>
</dbReference>
<name>A0A2R8CGC4_9RHOB</name>
<evidence type="ECO:0000259" key="6">
    <source>
        <dbReference type="PROSITE" id="PS51007"/>
    </source>
</evidence>
<dbReference type="Pfam" id="PF00034">
    <property type="entry name" value="Cytochrom_C"/>
    <property type="match status" value="1"/>
</dbReference>
<dbReference type="InterPro" id="IPR036909">
    <property type="entry name" value="Cyt_c-like_dom_sf"/>
</dbReference>
<keyword evidence="2 4" id="KW-0479">Metal-binding</keyword>
<dbReference type="OrthoDB" id="5514238at2"/>
<evidence type="ECO:0000313" key="8">
    <source>
        <dbReference type="Proteomes" id="UP000244898"/>
    </source>
</evidence>
<reference evidence="8" key="1">
    <citation type="submission" date="2018-03" db="EMBL/GenBank/DDBJ databases">
        <authorList>
            <person name="Rodrigo-Torres L."/>
            <person name="Arahal R. D."/>
            <person name="Lucena T."/>
        </authorList>
    </citation>
    <scope>NUCLEOTIDE SEQUENCE [LARGE SCALE GENOMIC DNA]</scope>
    <source>
        <strain evidence="8">CECT 7615</strain>
    </source>
</reference>
<evidence type="ECO:0000256" key="4">
    <source>
        <dbReference type="PROSITE-ProRule" id="PRU00433"/>
    </source>
</evidence>
<dbReference type="SUPFAM" id="SSF46626">
    <property type="entry name" value="Cytochrome c"/>
    <property type="match status" value="1"/>
</dbReference>
<sequence length="139" mass="14913">MLRCLFLLLAITVAQVSDAEAEPTSAAGDDLFTSYCTACHGPDARGASASATFIGADLTKMSERRDGVWPTLEVMSIIDGYLTPNAERADMPVIEALSQGPSMDFDTGNGQRAKVPERLVAIVMYLESIQSPAPERYVP</sequence>
<feature type="signal peptide" evidence="5">
    <location>
        <begin position="1"/>
        <end position="19"/>
    </location>
</feature>
<dbReference type="GO" id="GO:0009055">
    <property type="term" value="F:electron transfer activity"/>
    <property type="evidence" value="ECO:0007669"/>
    <property type="project" value="InterPro"/>
</dbReference>
<keyword evidence="3 4" id="KW-0408">Iron</keyword>
<dbReference type="GO" id="GO:0046872">
    <property type="term" value="F:metal ion binding"/>
    <property type="evidence" value="ECO:0007669"/>
    <property type="project" value="UniProtKB-KW"/>
</dbReference>
<dbReference type="Proteomes" id="UP000244898">
    <property type="component" value="Unassembled WGS sequence"/>
</dbReference>
<organism evidence="7 8">
    <name type="scientific">Falsiruegeria mediterranea M17</name>
    <dbReference type="NCBI Taxonomy" id="1200281"/>
    <lineage>
        <taxon>Bacteria</taxon>
        <taxon>Pseudomonadati</taxon>
        <taxon>Pseudomonadota</taxon>
        <taxon>Alphaproteobacteria</taxon>
        <taxon>Rhodobacterales</taxon>
        <taxon>Roseobacteraceae</taxon>
        <taxon>Falsiruegeria</taxon>
    </lineage>
</organism>
<dbReference type="GO" id="GO:0020037">
    <property type="term" value="F:heme binding"/>
    <property type="evidence" value="ECO:0007669"/>
    <property type="project" value="InterPro"/>
</dbReference>
<gene>
    <name evidence="7" type="ORF">TRM7615_05024</name>
</gene>
<dbReference type="EMBL" id="ONZG01000026">
    <property type="protein sequence ID" value="SPJ31481.1"/>
    <property type="molecule type" value="Genomic_DNA"/>
</dbReference>
<keyword evidence="8" id="KW-1185">Reference proteome</keyword>
<evidence type="ECO:0000256" key="1">
    <source>
        <dbReference type="ARBA" id="ARBA00022617"/>
    </source>
</evidence>
<dbReference type="InterPro" id="IPR009056">
    <property type="entry name" value="Cyt_c-like_dom"/>
</dbReference>